<keyword evidence="2" id="KW-1185">Reference proteome</keyword>
<organism evidence="1 2">
    <name type="scientific">Kitasatospora cystarginea</name>
    <dbReference type="NCBI Taxonomy" id="58350"/>
    <lineage>
        <taxon>Bacteria</taxon>
        <taxon>Bacillati</taxon>
        <taxon>Actinomycetota</taxon>
        <taxon>Actinomycetes</taxon>
        <taxon>Kitasatosporales</taxon>
        <taxon>Streptomycetaceae</taxon>
        <taxon>Kitasatospora</taxon>
    </lineage>
</organism>
<gene>
    <name evidence="1" type="ORF">GCM10010430_76400</name>
</gene>
<evidence type="ECO:0000313" key="2">
    <source>
        <dbReference type="Proteomes" id="UP001500305"/>
    </source>
</evidence>
<evidence type="ECO:0008006" key="3">
    <source>
        <dbReference type="Google" id="ProtNLM"/>
    </source>
</evidence>
<proteinExistence type="predicted"/>
<name>A0ABP5S087_9ACTN</name>
<protein>
    <recommendedName>
        <fullName evidence="3">Chromosome partitioning protein</fullName>
    </recommendedName>
</protein>
<dbReference type="Proteomes" id="UP001500305">
    <property type="component" value="Unassembled WGS sequence"/>
</dbReference>
<dbReference type="EMBL" id="BAAATR010000066">
    <property type="protein sequence ID" value="GAA2279137.1"/>
    <property type="molecule type" value="Genomic_DNA"/>
</dbReference>
<reference evidence="2" key="1">
    <citation type="journal article" date="2019" name="Int. J. Syst. Evol. Microbiol.">
        <title>The Global Catalogue of Microorganisms (GCM) 10K type strain sequencing project: providing services to taxonomists for standard genome sequencing and annotation.</title>
        <authorList>
            <consortium name="The Broad Institute Genomics Platform"/>
            <consortium name="The Broad Institute Genome Sequencing Center for Infectious Disease"/>
            <person name="Wu L."/>
            <person name="Ma J."/>
        </authorList>
    </citation>
    <scope>NUCLEOTIDE SEQUENCE [LARGE SCALE GENOMIC DNA]</scope>
    <source>
        <strain evidence="2">JCM 7356</strain>
    </source>
</reference>
<comment type="caution">
    <text evidence="1">The sequence shown here is derived from an EMBL/GenBank/DDBJ whole genome shotgun (WGS) entry which is preliminary data.</text>
</comment>
<accession>A0ABP5S087</accession>
<evidence type="ECO:0000313" key="1">
    <source>
        <dbReference type="EMBL" id="GAA2279137.1"/>
    </source>
</evidence>
<sequence>MVGMELAVGYLFAWAVRKARRVAGRADAEVDSALDAGMDRLHKVVVSRLGAEPALESMMQEAASEREELTVRTRKRLELALEDAAEHDAEFTEALRQAVDQVRALDAPVGPESGKYNIGGITTNGQAAIVIGDGNEQNNNFK</sequence>